<dbReference type="OrthoDB" id="9112061at2"/>
<dbReference type="PANTHER" id="PTHR10992">
    <property type="entry name" value="METHYLESTERASE FAMILY MEMBER"/>
    <property type="match status" value="1"/>
</dbReference>
<proteinExistence type="predicted"/>
<evidence type="ECO:0000259" key="1">
    <source>
        <dbReference type="Pfam" id="PF12697"/>
    </source>
</evidence>
<feature type="domain" description="AB hydrolase-1" evidence="1">
    <location>
        <begin position="23"/>
        <end position="245"/>
    </location>
</feature>
<dbReference type="GO" id="GO:0080032">
    <property type="term" value="F:methyl jasmonate esterase activity"/>
    <property type="evidence" value="ECO:0007669"/>
    <property type="project" value="TreeGrafter"/>
</dbReference>
<name>A0A158DVE5_9BURK</name>
<dbReference type="Pfam" id="PF12697">
    <property type="entry name" value="Abhydrolase_6"/>
    <property type="match status" value="1"/>
</dbReference>
<organism evidence="2 3">
    <name type="scientific">Caballeronia calidae</name>
    <dbReference type="NCBI Taxonomy" id="1777139"/>
    <lineage>
        <taxon>Bacteria</taxon>
        <taxon>Pseudomonadati</taxon>
        <taxon>Pseudomonadota</taxon>
        <taxon>Betaproteobacteria</taxon>
        <taxon>Burkholderiales</taxon>
        <taxon>Burkholderiaceae</taxon>
        <taxon>Caballeronia</taxon>
    </lineage>
</organism>
<dbReference type="InterPro" id="IPR045889">
    <property type="entry name" value="MES/HNL"/>
</dbReference>
<comment type="caution">
    <text evidence="2">The sequence shown here is derived from an EMBL/GenBank/DDBJ whole genome shotgun (WGS) entry which is preliminary data.</text>
</comment>
<sequence length="253" mass="27927">MPETVTQSAATRASDARSSQTYVLIHGGYHGAWCWKSVANRLRTDGHTVYTPTLTGLGERSHLLHANPSLETFIQDVAQVLRYEELSDVILVGHSFAGSVVSALADRMPERLRHLVYLDAQLLQSGQAPADTAPAEAIEIYKQRAQATGGVSIPPGPPESFGITDPQMIERVKKLVTPHPYRTYFDKLKLDHPIGNGKPVTYIACTKPYFANIAPSREYAKAQDGWRYLEIATGHDAMLTEPDELTRMLESTP</sequence>
<dbReference type="EMBL" id="FCOX02000037">
    <property type="protein sequence ID" value="SAK98390.1"/>
    <property type="molecule type" value="Genomic_DNA"/>
</dbReference>
<protein>
    <submittedName>
        <fullName evidence="2">Esterase</fullName>
    </submittedName>
</protein>
<evidence type="ECO:0000313" key="2">
    <source>
        <dbReference type="EMBL" id="SAK98390.1"/>
    </source>
</evidence>
<dbReference type="Proteomes" id="UP000071859">
    <property type="component" value="Unassembled WGS sequence"/>
</dbReference>
<dbReference type="Gene3D" id="3.40.50.1820">
    <property type="entry name" value="alpha/beta hydrolase"/>
    <property type="match status" value="1"/>
</dbReference>
<evidence type="ECO:0000313" key="3">
    <source>
        <dbReference type="Proteomes" id="UP000071859"/>
    </source>
</evidence>
<dbReference type="AlphaFoldDB" id="A0A158DVE5"/>
<dbReference type="InterPro" id="IPR029058">
    <property type="entry name" value="AB_hydrolase_fold"/>
</dbReference>
<reference evidence="2" key="1">
    <citation type="submission" date="2016-01" db="EMBL/GenBank/DDBJ databases">
        <authorList>
            <person name="Peeters C."/>
        </authorList>
    </citation>
    <scope>NUCLEOTIDE SEQUENCE</scope>
    <source>
        <strain evidence="2">LMG 29321</strain>
    </source>
</reference>
<dbReference type="InterPro" id="IPR000073">
    <property type="entry name" value="AB_hydrolase_1"/>
</dbReference>
<keyword evidence="3" id="KW-1185">Reference proteome</keyword>
<dbReference type="SUPFAM" id="SSF53474">
    <property type="entry name" value="alpha/beta-Hydrolases"/>
    <property type="match status" value="1"/>
</dbReference>
<dbReference type="RefSeq" id="WP_062609282.1">
    <property type="nucleotide sequence ID" value="NZ_FCOX02000037.1"/>
</dbReference>
<dbReference type="PANTHER" id="PTHR10992:SF1086">
    <property type="entry name" value="AB HYDROLASE-1 DOMAIN-CONTAINING PROTEIN"/>
    <property type="match status" value="1"/>
</dbReference>
<gene>
    <name evidence="2" type="ORF">AWB78_05656</name>
</gene>
<accession>A0A158DVE5</accession>
<dbReference type="GO" id="GO:0080030">
    <property type="term" value="F:methyl indole-3-acetate esterase activity"/>
    <property type="evidence" value="ECO:0007669"/>
    <property type="project" value="TreeGrafter"/>
</dbReference>